<feature type="domain" description="HTH tetR-type" evidence="5">
    <location>
        <begin position="8"/>
        <end position="68"/>
    </location>
</feature>
<evidence type="ECO:0000256" key="3">
    <source>
        <dbReference type="ARBA" id="ARBA00023163"/>
    </source>
</evidence>
<evidence type="ECO:0000256" key="1">
    <source>
        <dbReference type="ARBA" id="ARBA00023015"/>
    </source>
</evidence>
<keyword evidence="2 4" id="KW-0238">DNA-binding</keyword>
<dbReference type="PROSITE" id="PS01081">
    <property type="entry name" value="HTH_TETR_1"/>
    <property type="match status" value="1"/>
</dbReference>
<evidence type="ECO:0000256" key="2">
    <source>
        <dbReference type="ARBA" id="ARBA00023125"/>
    </source>
</evidence>
<dbReference type="InterPro" id="IPR009057">
    <property type="entry name" value="Homeodomain-like_sf"/>
</dbReference>
<keyword evidence="7" id="KW-1185">Reference proteome</keyword>
<keyword evidence="3" id="KW-0804">Transcription</keyword>
<dbReference type="PANTHER" id="PTHR47506">
    <property type="entry name" value="TRANSCRIPTIONAL REGULATORY PROTEIN"/>
    <property type="match status" value="1"/>
</dbReference>
<dbReference type="Gene3D" id="1.10.10.60">
    <property type="entry name" value="Homeodomain-like"/>
    <property type="match status" value="1"/>
</dbReference>
<organism evidence="6 7">
    <name type="scientific">Novispirillum itersonii</name>
    <name type="common">Aquaspirillum itersonii</name>
    <dbReference type="NCBI Taxonomy" id="189"/>
    <lineage>
        <taxon>Bacteria</taxon>
        <taxon>Pseudomonadati</taxon>
        <taxon>Pseudomonadota</taxon>
        <taxon>Alphaproteobacteria</taxon>
        <taxon>Rhodospirillales</taxon>
        <taxon>Novispirillaceae</taxon>
        <taxon>Novispirillum</taxon>
    </lineage>
</organism>
<dbReference type="EMBL" id="JACIIX010000005">
    <property type="protein sequence ID" value="MBB6210415.1"/>
    <property type="molecule type" value="Genomic_DNA"/>
</dbReference>
<protein>
    <submittedName>
        <fullName evidence="6">AcrR family transcriptional regulator</fullName>
    </submittedName>
</protein>
<dbReference type="GO" id="GO:0003677">
    <property type="term" value="F:DNA binding"/>
    <property type="evidence" value="ECO:0007669"/>
    <property type="project" value="UniProtKB-UniRule"/>
</dbReference>
<dbReference type="InterPro" id="IPR036271">
    <property type="entry name" value="Tet_transcr_reg_TetR-rel_C_sf"/>
</dbReference>
<feature type="DNA-binding region" description="H-T-H motif" evidence="4">
    <location>
        <begin position="31"/>
        <end position="50"/>
    </location>
</feature>
<dbReference type="RefSeq" id="WP_184263241.1">
    <property type="nucleotide sequence ID" value="NZ_JACIIX010000005.1"/>
</dbReference>
<dbReference type="PANTHER" id="PTHR47506:SF1">
    <property type="entry name" value="HTH-TYPE TRANSCRIPTIONAL REGULATOR YJDC"/>
    <property type="match status" value="1"/>
</dbReference>
<dbReference type="InterPro" id="IPR001647">
    <property type="entry name" value="HTH_TetR"/>
</dbReference>
<sequence>MALGRPRAFDIDTALNRALEVFWSKGFDGASLTDLTEAMGISRPSLYAAFGNKEDLFRKALDRYKTEKMAYINEALAAPTARTLAERLLFGAATMLTDPSHPVGCLSVKGAMTCKDDSLIAREELDQLRCSFETAIIERLTRAIADGDLPPDSNPLVLQRFLGTVAMGMSLQASQGATAADLMAVARMALTAWPALR</sequence>
<dbReference type="InterPro" id="IPR023772">
    <property type="entry name" value="DNA-bd_HTH_TetR-type_CS"/>
</dbReference>
<dbReference type="SUPFAM" id="SSF46689">
    <property type="entry name" value="Homeodomain-like"/>
    <property type="match status" value="1"/>
</dbReference>
<proteinExistence type="predicted"/>
<comment type="caution">
    <text evidence="6">The sequence shown here is derived from an EMBL/GenBank/DDBJ whole genome shotgun (WGS) entry which is preliminary data.</text>
</comment>
<name>A0A7W9ZFE6_NOVIT</name>
<reference evidence="6 7" key="1">
    <citation type="submission" date="2020-08" db="EMBL/GenBank/DDBJ databases">
        <title>Genomic Encyclopedia of Type Strains, Phase IV (KMG-IV): sequencing the most valuable type-strain genomes for metagenomic binning, comparative biology and taxonomic classification.</title>
        <authorList>
            <person name="Goeker M."/>
        </authorList>
    </citation>
    <scope>NUCLEOTIDE SEQUENCE [LARGE SCALE GENOMIC DNA]</scope>
    <source>
        <strain evidence="6 7">DSM 11590</strain>
    </source>
</reference>
<dbReference type="Pfam" id="PF00440">
    <property type="entry name" value="TetR_N"/>
    <property type="match status" value="1"/>
</dbReference>
<gene>
    <name evidence="6" type="ORF">FHS48_001830</name>
</gene>
<accession>A0A7W9ZFE6</accession>
<evidence type="ECO:0000259" key="5">
    <source>
        <dbReference type="PROSITE" id="PS50977"/>
    </source>
</evidence>
<dbReference type="Proteomes" id="UP000544872">
    <property type="component" value="Unassembled WGS sequence"/>
</dbReference>
<keyword evidence="1" id="KW-0805">Transcription regulation</keyword>
<dbReference type="Gene3D" id="1.10.357.10">
    <property type="entry name" value="Tetracycline Repressor, domain 2"/>
    <property type="match status" value="1"/>
</dbReference>
<evidence type="ECO:0000313" key="7">
    <source>
        <dbReference type="Proteomes" id="UP000544872"/>
    </source>
</evidence>
<evidence type="ECO:0000313" key="6">
    <source>
        <dbReference type="EMBL" id="MBB6210415.1"/>
    </source>
</evidence>
<dbReference type="PRINTS" id="PR00455">
    <property type="entry name" value="HTHTETR"/>
</dbReference>
<dbReference type="AlphaFoldDB" id="A0A7W9ZFE6"/>
<evidence type="ECO:0000256" key="4">
    <source>
        <dbReference type="PROSITE-ProRule" id="PRU00335"/>
    </source>
</evidence>
<dbReference type="SUPFAM" id="SSF48498">
    <property type="entry name" value="Tetracyclin repressor-like, C-terminal domain"/>
    <property type="match status" value="1"/>
</dbReference>
<dbReference type="PROSITE" id="PS50977">
    <property type="entry name" value="HTH_TETR_2"/>
    <property type="match status" value="1"/>
</dbReference>